<dbReference type="OrthoDB" id="417877at2759"/>
<organism evidence="5 6">
    <name type="scientific">Corynespora cassiicola Philippines</name>
    <dbReference type="NCBI Taxonomy" id="1448308"/>
    <lineage>
        <taxon>Eukaryota</taxon>
        <taxon>Fungi</taxon>
        <taxon>Dikarya</taxon>
        <taxon>Ascomycota</taxon>
        <taxon>Pezizomycotina</taxon>
        <taxon>Dothideomycetes</taxon>
        <taxon>Pleosporomycetidae</taxon>
        <taxon>Pleosporales</taxon>
        <taxon>Corynesporascaceae</taxon>
        <taxon>Corynespora</taxon>
    </lineage>
</organism>
<evidence type="ECO:0000256" key="3">
    <source>
        <dbReference type="ARBA" id="ARBA00023002"/>
    </source>
</evidence>
<dbReference type="EMBL" id="KZ678130">
    <property type="protein sequence ID" value="PSN72463.1"/>
    <property type="molecule type" value="Genomic_DNA"/>
</dbReference>
<dbReference type="PRINTS" id="PR00420">
    <property type="entry name" value="RNGMNOXGNASE"/>
</dbReference>
<dbReference type="PANTHER" id="PTHR46720">
    <property type="entry name" value="HYDROXYLASE, PUTATIVE (AFU_ORTHOLOGUE AFUA_3G01460)-RELATED"/>
    <property type="match status" value="1"/>
</dbReference>
<dbReference type="AlphaFoldDB" id="A0A2T2P4C7"/>
<dbReference type="InterPro" id="IPR051104">
    <property type="entry name" value="FAD_monoxygenase"/>
</dbReference>
<evidence type="ECO:0000313" key="6">
    <source>
        <dbReference type="Proteomes" id="UP000240883"/>
    </source>
</evidence>
<dbReference type="STRING" id="1448308.A0A2T2P4C7"/>
<keyword evidence="2" id="KW-0274">FAD</keyword>
<keyword evidence="3" id="KW-0560">Oxidoreductase</keyword>
<dbReference type="Gene3D" id="3.50.50.60">
    <property type="entry name" value="FAD/NAD(P)-binding domain"/>
    <property type="match status" value="1"/>
</dbReference>
<feature type="domain" description="FAD-binding" evidence="4">
    <location>
        <begin position="300"/>
        <end position="344"/>
    </location>
</feature>
<evidence type="ECO:0000259" key="4">
    <source>
        <dbReference type="Pfam" id="PF01494"/>
    </source>
</evidence>
<evidence type="ECO:0000313" key="5">
    <source>
        <dbReference type="EMBL" id="PSN72463.1"/>
    </source>
</evidence>
<feature type="domain" description="FAD-binding" evidence="4">
    <location>
        <begin position="7"/>
        <end position="180"/>
    </location>
</feature>
<sequence>MPDTQRLQVAIVGAGIAGLTSAIALKGHPKIDVQIYERAAKLQEIGASIALGPNGLKTLDRMGIHNALDDSIAFRNTETRHPHLYRHWKTNEIVSADPPQTHLEHNHLTSRFYRAHLQQALLEHVDSSRVHLAKSFSSVATDKETGKLNIKLLDGTTATADILLGTDGIHSPIRTQLVPESKTKWTGWVTFRSVFPFKHVSHIPDLPYEAAHFWGPDRTLFISRLGKDLYTVVGSYQSDPDAPDAPYKDAVWDEDGDVSVLKEYYKDWSPLVRSIIDAVPFTRIYPNAAAHGLDSWVLGNGRVTLAGDAAHAHGGAFAAGGSLAIDDAWAFAASLLHVFPPDAKAAPSQDQITRALRIYEKTRKTHTDRVLHTVHSGNKAKIERIGKPETDAELRARMAKREDVTWLHEHDVQAAFKKALENEYGVSKIESRL</sequence>
<evidence type="ECO:0000256" key="2">
    <source>
        <dbReference type="ARBA" id="ARBA00022827"/>
    </source>
</evidence>
<dbReference type="SUPFAM" id="SSF51905">
    <property type="entry name" value="FAD/NAD(P)-binding domain"/>
    <property type="match status" value="1"/>
</dbReference>
<dbReference type="InterPro" id="IPR036188">
    <property type="entry name" value="FAD/NAD-bd_sf"/>
</dbReference>
<evidence type="ECO:0000256" key="1">
    <source>
        <dbReference type="ARBA" id="ARBA00022630"/>
    </source>
</evidence>
<reference evidence="5 6" key="1">
    <citation type="journal article" date="2018" name="Front. Microbiol.">
        <title>Genome-Wide Analysis of Corynespora cassiicola Leaf Fall Disease Putative Effectors.</title>
        <authorList>
            <person name="Lopez D."/>
            <person name="Ribeiro S."/>
            <person name="Label P."/>
            <person name="Fumanal B."/>
            <person name="Venisse J.S."/>
            <person name="Kohler A."/>
            <person name="de Oliveira R.R."/>
            <person name="Labutti K."/>
            <person name="Lipzen A."/>
            <person name="Lail K."/>
            <person name="Bauer D."/>
            <person name="Ohm R.A."/>
            <person name="Barry K.W."/>
            <person name="Spatafora J."/>
            <person name="Grigoriev I.V."/>
            <person name="Martin F.M."/>
            <person name="Pujade-Renaud V."/>
        </authorList>
    </citation>
    <scope>NUCLEOTIDE SEQUENCE [LARGE SCALE GENOMIC DNA]</scope>
    <source>
        <strain evidence="5 6">Philippines</strain>
    </source>
</reference>
<proteinExistence type="predicted"/>
<protein>
    <submittedName>
        <fullName evidence="5">FAD/NAD(P)-binding domain-containing protein</fullName>
    </submittedName>
</protein>
<dbReference type="GO" id="GO:0044550">
    <property type="term" value="P:secondary metabolite biosynthetic process"/>
    <property type="evidence" value="ECO:0007669"/>
    <property type="project" value="TreeGrafter"/>
</dbReference>
<dbReference type="GO" id="GO:0071949">
    <property type="term" value="F:FAD binding"/>
    <property type="evidence" value="ECO:0007669"/>
    <property type="project" value="InterPro"/>
</dbReference>
<dbReference type="InterPro" id="IPR002938">
    <property type="entry name" value="FAD-bd"/>
</dbReference>
<gene>
    <name evidence="5" type="ORF">BS50DRAFT_516709</name>
</gene>
<dbReference type="PANTHER" id="PTHR46720:SF3">
    <property type="entry name" value="FAD-BINDING DOMAIN-CONTAINING PROTEIN-RELATED"/>
    <property type="match status" value="1"/>
</dbReference>
<name>A0A2T2P4C7_CORCC</name>
<dbReference type="Proteomes" id="UP000240883">
    <property type="component" value="Unassembled WGS sequence"/>
</dbReference>
<keyword evidence="6" id="KW-1185">Reference proteome</keyword>
<dbReference type="Pfam" id="PF01494">
    <property type="entry name" value="FAD_binding_3"/>
    <property type="match status" value="2"/>
</dbReference>
<dbReference type="GO" id="GO:0016491">
    <property type="term" value="F:oxidoreductase activity"/>
    <property type="evidence" value="ECO:0007669"/>
    <property type="project" value="UniProtKB-KW"/>
</dbReference>
<keyword evidence="1" id="KW-0285">Flavoprotein</keyword>
<dbReference type="SUPFAM" id="SSF54373">
    <property type="entry name" value="FAD-linked reductases, C-terminal domain"/>
    <property type="match status" value="1"/>
</dbReference>
<accession>A0A2T2P4C7</accession>